<dbReference type="EMBL" id="CP107006">
    <property type="protein sequence ID" value="UYQ92482.1"/>
    <property type="molecule type" value="Genomic_DNA"/>
</dbReference>
<evidence type="ECO:0000313" key="2">
    <source>
        <dbReference type="EMBL" id="UYQ92482.1"/>
    </source>
</evidence>
<proteinExistence type="predicted"/>
<dbReference type="PANTHER" id="PTHR43798">
    <property type="entry name" value="MONOACYLGLYCEROL LIPASE"/>
    <property type="match status" value="1"/>
</dbReference>
<protein>
    <submittedName>
        <fullName evidence="2">Alpha/beta hydrolase</fullName>
    </submittedName>
</protein>
<dbReference type="Pfam" id="PF00561">
    <property type="entry name" value="Abhydrolase_1"/>
    <property type="match status" value="1"/>
</dbReference>
<dbReference type="GO" id="GO:0016787">
    <property type="term" value="F:hydrolase activity"/>
    <property type="evidence" value="ECO:0007669"/>
    <property type="project" value="UniProtKB-KW"/>
</dbReference>
<evidence type="ECO:0000259" key="1">
    <source>
        <dbReference type="Pfam" id="PF00561"/>
    </source>
</evidence>
<dbReference type="PANTHER" id="PTHR43798:SF33">
    <property type="entry name" value="HYDROLASE, PUTATIVE (AFU_ORTHOLOGUE AFUA_2G14860)-RELATED"/>
    <property type="match status" value="1"/>
</dbReference>
<dbReference type="InterPro" id="IPR050266">
    <property type="entry name" value="AB_hydrolase_sf"/>
</dbReference>
<dbReference type="Gene3D" id="3.40.50.1820">
    <property type="entry name" value="alpha/beta hydrolase"/>
    <property type="match status" value="1"/>
</dbReference>
<dbReference type="RefSeq" id="WP_264280736.1">
    <property type="nucleotide sequence ID" value="NZ_CP107006.1"/>
</dbReference>
<evidence type="ECO:0000313" key="3">
    <source>
        <dbReference type="Proteomes" id="UP001162741"/>
    </source>
</evidence>
<dbReference type="InterPro" id="IPR000073">
    <property type="entry name" value="AB_hydrolase_1"/>
</dbReference>
<dbReference type="Proteomes" id="UP001162741">
    <property type="component" value="Chromosome"/>
</dbReference>
<keyword evidence="2" id="KW-0378">Hydrolase</keyword>
<sequence>MSSFFIPYGHSKFHAVTYGNGPELLICLHGFGENAAHFECLQSSLGDQFTLLALNMPFHGETVWQEQRTFEKEDLINIFQKILQHQGKQKFSLLGYSMGGRLALCIIERMAGQINHLVLIAPDGLKNNPWHMFVTQTRWGNRIFKHTTYHPAFFFRLLTLTNRLGMINQSVYKFAFHSMDKLEKRELVYTVWTALRRMMPSRKRCKVLLAKHHIPTLMMFGKYDRVIPPVLGYRFSDGTFPCKIIVLNKGHQLLSETLGAIIKNNISTE</sequence>
<feature type="domain" description="AB hydrolase-1" evidence="1">
    <location>
        <begin position="24"/>
        <end position="251"/>
    </location>
</feature>
<reference evidence="2" key="1">
    <citation type="submission" date="2022-10" db="EMBL/GenBank/DDBJ databases">
        <title>Chitinophaga sp. nov., isolated from soil.</title>
        <authorList>
            <person name="Jeon C.O."/>
        </authorList>
    </citation>
    <scope>NUCLEOTIDE SEQUENCE</scope>
    <source>
        <strain evidence="2">R8</strain>
    </source>
</reference>
<organism evidence="2 3">
    <name type="scientific">Chitinophaga horti</name>
    <dbReference type="NCBI Taxonomy" id="2920382"/>
    <lineage>
        <taxon>Bacteria</taxon>
        <taxon>Pseudomonadati</taxon>
        <taxon>Bacteroidota</taxon>
        <taxon>Chitinophagia</taxon>
        <taxon>Chitinophagales</taxon>
        <taxon>Chitinophagaceae</taxon>
        <taxon>Chitinophaga</taxon>
    </lineage>
</organism>
<dbReference type="InterPro" id="IPR029058">
    <property type="entry name" value="AB_hydrolase_fold"/>
</dbReference>
<gene>
    <name evidence="2" type="ORF">MKQ68_20575</name>
</gene>
<keyword evidence="3" id="KW-1185">Reference proteome</keyword>
<dbReference type="SUPFAM" id="SSF53474">
    <property type="entry name" value="alpha/beta-Hydrolases"/>
    <property type="match status" value="1"/>
</dbReference>
<accession>A0ABY6J1H6</accession>
<name>A0ABY6J1H6_9BACT</name>